<sequence length="152" mass="17360">MVCDGPEPPENSPNNLSPPPRHDLNNGNNHEESDDEQSEYFGYQPLPQGPYEAIMDFSDSDDDDQNDEVNQAPIQNVPPIEPIETSLVREVWNTPRPSDSIEMDNERAQQVMTAMANFALPQASIPEWAQSISEEQWKETLNVRLERLRNNR</sequence>
<evidence type="ECO:0000256" key="7">
    <source>
        <dbReference type="SAM" id="MobiDB-lite"/>
    </source>
</evidence>
<feature type="compositionally biased region" description="Acidic residues" evidence="7">
    <location>
        <begin position="58"/>
        <end position="67"/>
    </location>
</feature>
<keyword evidence="9" id="KW-1185">Reference proteome</keyword>
<keyword evidence="3" id="KW-0217">Developmental protein</keyword>
<name>A0AAV1M0C0_9NEOP</name>
<accession>A0AAV1M0C0</accession>
<dbReference type="Proteomes" id="UP001314205">
    <property type="component" value="Unassembled WGS sequence"/>
</dbReference>
<keyword evidence="5" id="KW-0221">Differentiation</keyword>
<dbReference type="AlphaFoldDB" id="A0AAV1M0C0"/>
<keyword evidence="6" id="KW-0744">Spermatogenesis</keyword>
<evidence type="ECO:0000256" key="5">
    <source>
        <dbReference type="ARBA" id="ARBA00022782"/>
    </source>
</evidence>
<evidence type="ECO:0000256" key="4">
    <source>
        <dbReference type="ARBA" id="ARBA00022553"/>
    </source>
</evidence>
<organism evidence="8 9">
    <name type="scientific">Parnassius mnemosyne</name>
    <name type="common">clouded apollo</name>
    <dbReference type="NCBI Taxonomy" id="213953"/>
    <lineage>
        <taxon>Eukaryota</taxon>
        <taxon>Metazoa</taxon>
        <taxon>Ecdysozoa</taxon>
        <taxon>Arthropoda</taxon>
        <taxon>Hexapoda</taxon>
        <taxon>Insecta</taxon>
        <taxon>Pterygota</taxon>
        <taxon>Neoptera</taxon>
        <taxon>Endopterygota</taxon>
        <taxon>Lepidoptera</taxon>
        <taxon>Glossata</taxon>
        <taxon>Ditrysia</taxon>
        <taxon>Papilionoidea</taxon>
        <taxon>Papilionidae</taxon>
        <taxon>Parnassiinae</taxon>
        <taxon>Parnassini</taxon>
        <taxon>Parnassius</taxon>
        <taxon>Driopa</taxon>
    </lineage>
</organism>
<evidence type="ECO:0000256" key="2">
    <source>
        <dbReference type="ARBA" id="ARBA00022245"/>
    </source>
</evidence>
<proteinExistence type="predicted"/>
<reference evidence="8 9" key="1">
    <citation type="submission" date="2023-11" db="EMBL/GenBank/DDBJ databases">
        <authorList>
            <person name="Hedman E."/>
            <person name="Englund M."/>
            <person name="Stromberg M."/>
            <person name="Nyberg Akerstrom W."/>
            <person name="Nylinder S."/>
            <person name="Jareborg N."/>
            <person name="Kallberg Y."/>
            <person name="Kronander E."/>
        </authorList>
    </citation>
    <scope>NUCLEOTIDE SEQUENCE [LARGE SCALE GENOMIC DNA]</scope>
</reference>
<dbReference type="GO" id="GO:0030154">
    <property type="term" value="P:cell differentiation"/>
    <property type="evidence" value="ECO:0007669"/>
    <property type="project" value="UniProtKB-KW"/>
</dbReference>
<feature type="compositionally biased region" description="Pro residues" evidence="7">
    <location>
        <begin position="1"/>
        <end position="19"/>
    </location>
</feature>
<evidence type="ECO:0000256" key="3">
    <source>
        <dbReference type="ARBA" id="ARBA00022473"/>
    </source>
</evidence>
<keyword evidence="4" id="KW-0597">Phosphoprotein</keyword>
<protein>
    <recommendedName>
        <fullName evidence="2">Male-enhanced antigen 1</fullName>
    </recommendedName>
</protein>
<dbReference type="PANTHER" id="PTHR17005">
    <property type="entry name" value="MALE-ENHANCED ANTIGEN-1"/>
    <property type="match status" value="1"/>
</dbReference>
<dbReference type="Pfam" id="PF06910">
    <property type="entry name" value="MEA1"/>
    <property type="match status" value="1"/>
</dbReference>
<feature type="region of interest" description="Disordered" evidence="7">
    <location>
        <begin position="1"/>
        <end position="76"/>
    </location>
</feature>
<evidence type="ECO:0000313" key="8">
    <source>
        <dbReference type="EMBL" id="CAK1601160.1"/>
    </source>
</evidence>
<comment type="function">
    <text evidence="1">May play an important role in spermatogenesis and/or testis development.</text>
</comment>
<comment type="caution">
    <text evidence="8">The sequence shown here is derived from an EMBL/GenBank/DDBJ whole genome shotgun (WGS) entry which is preliminary data.</text>
</comment>
<gene>
    <name evidence="8" type="ORF">PARMNEM_LOCUS19833</name>
</gene>
<dbReference type="InterPro" id="IPR009685">
    <property type="entry name" value="MEA1"/>
</dbReference>
<evidence type="ECO:0000256" key="1">
    <source>
        <dbReference type="ARBA" id="ARBA00002540"/>
    </source>
</evidence>
<dbReference type="GO" id="GO:0007283">
    <property type="term" value="P:spermatogenesis"/>
    <property type="evidence" value="ECO:0007669"/>
    <property type="project" value="UniProtKB-KW"/>
</dbReference>
<dbReference type="EMBL" id="CAVLGL010000126">
    <property type="protein sequence ID" value="CAK1601160.1"/>
    <property type="molecule type" value="Genomic_DNA"/>
</dbReference>
<evidence type="ECO:0000313" key="9">
    <source>
        <dbReference type="Proteomes" id="UP001314205"/>
    </source>
</evidence>
<evidence type="ECO:0000256" key="6">
    <source>
        <dbReference type="ARBA" id="ARBA00022871"/>
    </source>
</evidence>